<dbReference type="GO" id="GO:0003700">
    <property type="term" value="F:DNA-binding transcription factor activity"/>
    <property type="evidence" value="ECO:0007669"/>
    <property type="project" value="TreeGrafter"/>
</dbReference>
<dbReference type="CDD" id="cd00093">
    <property type="entry name" value="HTH_XRE"/>
    <property type="match status" value="1"/>
</dbReference>
<keyword evidence="1" id="KW-0678">Repressor</keyword>
<dbReference type="PANTHER" id="PTHR30146:SF148">
    <property type="entry name" value="HTH-TYPE TRANSCRIPTIONAL REPRESSOR PURR-RELATED"/>
    <property type="match status" value="1"/>
</dbReference>
<dbReference type="PROSITE" id="PS50932">
    <property type="entry name" value="HTH_LACI_2"/>
    <property type="match status" value="1"/>
</dbReference>
<dbReference type="Proteomes" id="UP001221217">
    <property type="component" value="Unassembled WGS sequence"/>
</dbReference>
<dbReference type="Gene3D" id="1.10.260.40">
    <property type="entry name" value="lambda repressor-like DNA-binding domains"/>
    <property type="match status" value="1"/>
</dbReference>
<dbReference type="GO" id="GO:0000976">
    <property type="term" value="F:transcription cis-regulatory region binding"/>
    <property type="evidence" value="ECO:0007669"/>
    <property type="project" value="TreeGrafter"/>
</dbReference>
<accession>A0AAJ1MMX6</accession>
<feature type="domain" description="HTH lacI-type" evidence="5">
    <location>
        <begin position="2"/>
        <end position="55"/>
    </location>
</feature>
<dbReference type="InterPro" id="IPR001761">
    <property type="entry name" value="Peripla_BP/Lac1_sug-bd_dom"/>
</dbReference>
<keyword evidence="4" id="KW-0804">Transcription</keyword>
<reference evidence="6 7" key="1">
    <citation type="submission" date="2022-12" db="EMBL/GenBank/DDBJ databases">
        <title>Metagenome assembled genome from gulf of manar.</title>
        <authorList>
            <person name="Kohli P."/>
            <person name="Pk S."/>
            <person name="Venkata Ramana C."/>
            <person name="Sasikala C."/>
        </authorList>
    </citation>
    <scope>NUCLEOTIDE SEQUENCE [LARGE SCALE GENOMIC DNA]</scope>
    <source>
        <strain evidence="6">JB008</strain>
    </source>
</reference>
<dbReference type="SUPFAM" id="SSF47413">
    <property type="entry name" value="lambda repressor-like DNA-binding domains"/>
    <property type="match status" value="1"/>
</dbReference>
<evidence type="ECO:0000313" key="6">
    <source>
        <dbReference type="EMBL" id="MDC7225814.1"/>
    </source>
</evidence>
<dbReference type="PANTHER" id="PTHR30146">
    <property type="entry name" value="LACI-RELATED TRANSCRIPTIONAL REPRESSOR"/>
    <property type="match status" value="1"/>
</dbReference>
<dbReference type="InterPro" id="IPR001387">
    <property type="entry name" value="Cro/C1-type_HTH"/>
</dbReference>
<sequence length="340" mass="38306">MSTILDVEKESGVSKSTISRFLHGRSVNEENRIKIEEAIKKLNYKMNPIASGLKSSKTFSVGALLPDITDSFFPPIIKEFERCMSENGYNVILSDYGNNPDKERKQLEVLSDKKLDGFVIATSNTISEHIQQCLDDNLPIILLDRLLPDLECDSITVDNFNATYNAISECIKMGHTNFGAVYGHYFTDVERLRGFQKAIKDNGLKADPEKIIKVHLADDSPEEAFAKLLDMKDAPSLIFCSNIYMGIGALKVRLQRNLNIPEDVSVLVFDDIATFPNHDYISYIKPEFANISQPLTEIGKYAAELLLERIKNPDRKYEAVNIELKTRFNMTGSIAKLNNP</sequence>
<keyword evidence="2" id="KW-0805">Transcription regulation</keyword>
<evidence type="ECO:0000256" key="3">
    <source>
        <dbReference type="ARBA" id="ARBA00023125"/>
    </source>
</evidence>
<evidence type="ECO:0000256" key="4">
    <source>
        <dbReference type="ARBA" id="ARBA00023163"/>
    </source>
</evidence>
<gene>
    <name evidence="6" type="ORF">PQJ61_03500</name>
</gene>
<dbReference type="CDD" id="cd06267">
    <property type="entry name" value="PBP1_LacI_sugar_binding-like"/>
    <property type="match status" value="1"/>
</dbReference>
<evidence type="ECO:0000259" key="5">
    <source>
        <dbReference type="PROSITE" id="PS50932"/>
    </source>
</evidence>
<dbReference type="InterPro" id="IPR010982">
    <property type="entry name" value="Lambda_DNA-bd_dom_sf"/>
</dbReference>
<dbReference type="Pfam" id="PF00532">
    <property type="entry name" value="Peripla_BP_1"/>
    <property type="match status" value="1"/>
</dbReference>
<evidence type="ECO:0000256" key="1">
    <source>
        <dbReference type="ARBA" id="ARBA00022491"/>
    </source>
</evidence>
<proteinExistence type="predicted"/>
<comment type="caution">
    <text evidence="6">The sequence shown here is derived from an EMBL/GenBank/DDBJ whole genome shotgun (WGS) entry which is preliminary data.</text>
</comment>
<dbReference type="SUPFAM" id="SSF53822">
    <property type="entry name" value="Periplasmic binding protein-like I"/>
    <property type="match status" value="1"/>
</dbReference>
<dbReference type="Gene3D" id="3.40.50.2300">
    <property type="match status" value="2"/>
</dbReference>
<dbReference type="Pfam" id="PF00356">
    <property type="entry name" value="LacI"/>
    <property type="match status" value="1"/>
</dbReference>
<dbReference type="InterPro" id="IPR028082">
    <property type="entry name" value="Peripla_BP_I"/>
</dbReference>
<dbReference type="InterPro" id="IPR000843">
    <property type="entry name" value="HTH_LacI"/>
</dbReference>
<dbReference type="AlphaFoldDB" id="A0AAJ1MMX6"/>
<organism evidence="6 7">
    <name type="scientific">Candidatus Thalassospirochaeta sargassi</name>
    <dbReference type="NCBI Taxonomy" id="3119039"/>
    <lineage>
        <taxon>Bacteria</taxon>
        <taxon>Pseudomonadati</taxon>
        <taxon>Spirochaetota</taxon>
        <taxon>Spirochaetia</taxon>
        <taxon>Spirochaetales</taxon>
        <taxon>Spirochaetaceae</taxon>
        <taxon>Candidatus Thalassospirochaeta</taxon>
    </lineage>
</organism>
<keyword evidence="3 6" id="KW-0238">DNA-binding</keyword>
<dbReference type="EMBL" id="JAQQAL010000010">
    <property type="protein sequence ID" value="MDC7225814.1"/>
    <property type="molecule type" value="Genomic_DNA"/>
</dbReference>
<evidence type="ECO:0000256" key="2">
    <source>
        <dbReference type="ARBA" id="ARBA00023015"/>
    </source>
</evidence>
<protein>
    <submittedName>
        <fullName evidence="6">LacI family DNA-binding transcriptional regulator</fullName>
    </submittedName>
</protein>
<evidence type="ECO:0000313" key="7">
    <source>
        <dbReference type="Proteomes" id="UP001221217"/>
    </source>
</evidence>
<name>A0AAJ1MMX6_9SPIO</name>
<dbReference type="SMART" id="SM00354">
    <property type="entry name" value="HTH_LACI"/>
    <property type="match status" value="1"/>
</dbReference>